<reference evidence="1 2" key="1">
    <citation type="submission" date="2015-08" db="EMBL/GenBank/DDBJ databases">
        <title>Antibacterial properties of a collection of Vibrionaceae strains.</title>
        <authorList>
            <person name="Giubergia S."/>
        </authorList>
    </citation>
    <scope>NUCLEOTIDE SEQUENCE [LARGE SCALE GENOMIC DNA]</scope>
    <source>
        <strain evidence="1 2">S0821</strain>
    </source>
</reference>
<dbReference type="InterPro" id="IPR031982">
    <property type="entry name" value="PilE-like"/>
</dbReference>
<keyword evidence="2" id="KW-1185">Reference proteome</keyword>
<organism evidence="1 2">
    <name type="scientific">Vibrio furnissii</name>
    <dbReference type="NCBI Taxonomy" id="29494"/>
    <lineage>
        <taxon>Bacteria</taxon>
        <taxon>Pseudomonadati</taxon>
        <taxon>Pseudomonadota</taxon>
        <taxon>Gammaproteobacteria</taxon>
        <taxon>Vibrionales</taxon>
        <taxon>Vibrionaceae</taxon>
        <taxon>Vibrio</taxon>
    </lineage>
</organism>
<dbReference type="Pfam" id="PF16732">
    <property type="entry name" value="ComP_DUS"/>
    <property type="match status" value="1"/>
</dbReference>
<proteinExistence type="predicted"/>
<dbReference type="AlphaFoldDB" id="A0A0Q2QUS3"/>
<dbReference type="EMBL" id="LKHS01000028">
    <property type="protein sequence ID" value="KQH83797.1"/>
    <property type="molecule type" value="Genomic_DNA"/>
</dbReference>
<dbReference type="InterPro" id="IPR045584">
    <property type="entry name" value="Pilin-like"/>
</dbReference>
<dbReference type="GO" id="GO:0043683">
    <property type="term" value="P:type IV pilus assembly"/>
    <property type="evidence" value="ECO:0007669"/>
    <property type="project" value="InterPro"/>
</dbReference>
<accession>A0A0Q2QUS3</accession>
<gene>
    <name evidence="1" type="ORF">AMR76_21030</name>
</gene>
<name>A0A0Q2QUS3_VIBFU</name>
<sequence>MIAVVIVGVLASIAYPAYTHHVKEGHRKQAMADMARIQLYLEEHYNGAYSTSGVISAGTCTLCDGDSDRYAWSVALSSTGYVITATPQAAKGQDQDQCGDLGYSKLELSSNGTRSPDACWH</sequence>
<dbReference type="Gene3D" id="3.30.700.10">
    <property type="entry name" value="Glycoprotein, Type 4 Pilin"/>
    <property type="match status" value="1"/>
</dbReference>
<protein>
    <submittedName>
        <fullName evidence="1">Fimbrial protein</fullName>
    </submittedName>
</protein>
<dbReference type="SUPFAM" id="SSF54523">
    <property type="entry name" value="Pili subunits"/>
    <property type="match status" value="1"/>
</dbReference>
<comment type="caution">
    <text evidence="1">The sequence shown here is derived from an EMBL/GenBank/DDBJ whole genome shotgun (WGS) entry which is preliminary data.</text>
</comment>
<dbReference type="Proteomes" id="UP000051221">
    <property type="component" value="Unassembled WGS sequence"/>
</dbReference>
<evidence type="ECO:0000313" key="1">
    <source>
        <dbReference type="EMBL" id="KQH83797.1"/>
    </source>
</evidence>
<dbReference type="InParanoid" id="A0A0Q2QUS3"/>
<evidence type="ECO:0000313" key="2">
    <source>
        <dbReference type="Proteomes" id="UP000051221"/>
    </source>
</evidence>